<feature type="compositionally biased region" description="Basic and acidic residues" evidence="17">
    <location>
        <begin position="820"/>
        <end position="875"/>
    </location>
</feature>
<dbReference type="PROSITE" id="PS50024">
    <property type="entry name" value="SEA"/>
    <property type="match status" value="2"/>
</dbReference>
<evidence type="ECO:0000256" key="16">
    <source>
        <dbReference type="ARBA" id="ARBA00045407"/>
    </source>
</evidence>
<feature type="compositionally biased region" description="Basic and acidic residues" evidence="17">
    <location>
        <begin position="1146"/>
        <end position="1155"/>
    </location>
</feature>
<comment type="subcellular location">
    <subcellularLocation>
        <location evidence="2">Cell projection</location>
        <location evidence="2">Cilium</location>
        <location evidence="2">Photoreceptor outer segment</location>
    </subcellularLocation>
    <subcellularLocation>
        <location evidence="1">Photoreceptor inner segment</location>
    </subcellularLocation>
    <subcellularLocation>
        <location evidence="3">Secreted</location>
        <location evidence="3">Extracellular space</location>
        <location evidence="3">Extracellular matrix</location>
        <location evidence="3">Interphotoreceptor matrix</location>
    </subcellularLocation>
</comment>
<dbReference type="RefSeq" id="XP_017553197.2">
    <property type="nucleotide sequence ID" value="XM_017697708.2"/>
</dbReference>
<feature type="compositionally biased region" description="Basic and acidic residues" evidence="17">
    <location>
        <begin position="200"/>
        <end position="211"/>
    </location>
</feature>
<evidence type="ECO:0000256" key="18">
    <source>
        <dbReference type="SAM" id="SignalP"/>
    </source>
</evidence>
<feature type="compositionally biased region" description="Acidic residues" evidence="17">
    <location>
        <begin position="1311"/>
        <end position="1325"/>
    </location>
</feature>
<keyword evidence="9" id="KW-0730">Sialic acid</keyword>
<feature type="chain" id="PRO_5043994404" description="Interphotoreceptor matrix proteoglycan 1" evidence="18">
    <location>
        <begin position="21"/>
        <end position="1669"/>
    </location>
</feature>
<dbReference type="InterPro" id="IPR000742">
    <property type="entry name" value="EGF"/>
</dbReference>
<protein>
    <recommendedName>
        <fullName evidence="14">Interphotoreceptor matrix proteoglycan 1</fullName>
    </recommendedName>
    <alternativeName>
        <fullName evidence="15">Sialoprotein associated with cones and rods</fullName>
    </alternativeName>
</protein>
<feature type="region of interest" description="Disordered" evidence="17">
    <location>
        <begin position="887"/>
        <end position="1377"/>
    </location>
</feature>
<evidence type="ECO:0000313" key="20">
    <source>
        <dbReference type="Ensembl" id="ENSPNAP00000028390.2"/>
    </source>
</evidence>
<feature type="compositionally biased region" description="Acidic residues" evidence="17">
    <location>
        <begin position="298"/>
        <end position="314"/>
    </location>
</feature>
<dbReference type="SUPFAM" id="SSF82671">
    <property type="entry name" value="SEA domain"/>
    <property type="match status" value="2"/>
</dbReference>
<keyword evidence="21" id="KW-1185">Reference proteome</keyword>
<organism evidence="20 21">
    <name type="scientific">Pygocentrus nattereri</name>
    <name type="common">Red-bellied piranha</name>
    <dbReference type="NCBI Taxonomy" id="42514"/>
    <lineage>
        <taxon>Eukaryota</taxon>
        <taxon>Metazoa</taxon>
        <taxon>Chordata</taxon>
        <taxon>Craniata</taxon>
        <taxon>Vertebrata</taxon>
        <taxon>Euteleostomi</taxon>
        <taxon>Actinopterygii</taxon>
        <taxon>Neopterygii</taxon>
        <taxon>Teleostei</taxon>
        <taxon>Ostariophysi</taxon>
        <taxon>Characiformes</taxon>
        <taxon>Characoidei</taxon>
        <taxon>Pygocentrus</taxon>
    </lineage>
</organism>
<dbReference type="PANTHER" id="PTHR12199">
    <property type="entry name" value="INTERPHOTORECEPTOR MATRIX PROTEOGLYCAN"/>
    <property type="match status" value="1"/>
</dbReference>
<feature type="compositionally biased region" description="Basic and acidic residues" evidence="17">
    <location>
        <begin position="1112"/>
        <end position="1121"/>
    </location>
</feature>
<dbReference type="Ensembl" id="ENSPNAT00000000100.2">
    <property type="protein sequence ID" value="ENSPNAP00000028390.2"/>
    <property type="gene ID" value="ENSPNAG00000014058.2"/>
</dbReference>
<dbReference type="InterPro" id="IPR000082">
    <property type="entry name" value="SEA_dom"/>
</dbReference>
<comment type="function">
    <text evidence="16">Chondroitin sulfate-, heparin- and hyaluronan-binding protein. May serve to form a basic macromolecular scaffold comprising the insoluble interphotoreceptor matrix.</text>
</comment>
<evidence type="ECO:0000313" key="21">
    <source>
        <dbReference type="Proteomes" id="UP001501920"/>
    </source>
</evidence>
<feature type="compositionally biased region" description="Low complexity" evidence="17">
    <location>
        <begin position="1367"/>
        <end position="1376"/>
    </location>
</feature>
<feature type="compositionally biased region" description="Acidic residues" evidence="17">
    <location>
        <begin position="566"/>
        <end position="579"/>
    </location>
</feature>
<feature type="region of interest" description="Disordered" evidence="17">
    <location>
        <begin position="164"/>
        <end position="314"/>
    </location>
</feature>
<feature type="compositionally biased region" description="Low complexity" evidence="17">
    <location>
        <begin position="258"/>
        <end position="286"/>
    </location>
</feature>
<reference evidence="20" key="3">
    <citation type="submission" date="2025-09" db="UniProtKB">
        <authorList>
            <consortium name="Ensembl"/>
        </authorList>
    </citation>
    <scope>IDENTIFICATION</scope>
</reference>
<keyword evidence="13" id="KW-0373">Hyaluronic acid</keyword>
<reference evidence="20" key="2">
    <citation type="submission" date="2025-08" db="UniProtKB">
        <authorList>
            <consortium name="Ensembl"/>
        </authorList>
    </citation>
    <scope>IDENTIFICATION</scope>
</reference>
<keyword evidence="12" id="KW-0966">Cell projection</keyword>
<feature type="compositionally biased region" description="Basic and acidic residues" evidence="17">
    <location>
        <begin position="910"/>
        <end position="958"/>
    </location>
</feature>
<dbReference type="OMA" id="HHNETGE"/>
<dbReference type="PANTHER" id="PTHR12199:SF3">
    <property type="entry name" value="INTERPHOTORECEPTOR MATRIX PROTEOGLYCAN 1"/>
    <property type="match status" value="1"/>
</dbReference>
<evidence type="ECO:0000256" key="9">
    <source>
        <dbReference type="ARBA" id="ARBA00022981"/>
    </source>
</evidence>
<evidence type="ECO:0000256" key="4">
    <source>
        <dbReference type="ARBA" id="ARBA00022525"/>
    </source>
</evidence>
<dbReference type="GO" id="GO:0007601">
    <property type="term" value="P:visual perception"/>
    <property type="evidence" value="ECO:0007669"/>
    <property type="project" value="InterPro"/>
</dbReference>
<dbReference type="GO" id="GO:0005540">
    <property type="term" value="F:hyaluronic acid binding"/>
    <property type="evidence" value="ECO:0007669"/>
    <property type="project" value="UniProtKB-KW"/>
</dbReference>
<keyword evidence="8" id="KW-0677">Repeat</keyword>
<feature type="compositionally biased region" description="Basic and acidic residues" evidence="17">
    <location>
        <begin position="1017"/>
        <end position="1045"/>
    </location>
</feature>
<dbReference type="Gene3D" id="3.30.70.960">
    <property type="entry name" value="SEA domain"/>
    <property type="match status" value="1"/>
</dbReference>
<evidence type="ECO:0000256" key="15">
    <source>
        <dbReference type="ARBA" id="ARBA00042018"/>
    </source>
</evidence>
<feature type="compositionally biased region" description="Acidic residues" evidence="17">
    <location>
        <begin position="1156"/>
        <end position="1172"/>
    </location>
</feature>
<feature type="compositionally biased region" description="Basic and acidic residues" evidence="17">
    <location>
        <begin position="801"/>
        <end position="812"/>
    </location>
</feature>
<dbReference type="GO" id="GO:0033165">
    <property type="term" value="C:interphotoreceptor matrix"/>
    <property type="evidence" value="ECO:0007669"/>
    <property type="project" value="UniProtKB-SubCell"/>
</dbReference>
<evidence type="ECO:0000256" key="7">
    <source>
        <dbReference type="ARBA" id="ARBA00022729"/>
    </source>
</evidence>
<name>A0A3B4DY87_PYGNA</name>
<keyword evidence="10" id="KW-0675">Receptor</keyword>
<keyword evidence="5" id="KW-0272">Extracellular matrix</keyword>
<feature type="domain" description="SEA" evidence="19">
    <location>
        <begin position="326"/>
        <end position="454"/>
    </location>
</feature>
<dbReference type="GO" id="GO:0001917">
    <property type="term" value="C:photoreceptor inner segment"/>
    <property type="evidence" value="ECO:0007669"/>
    <property type="project" value="UniProtKB-SubCell"/>
</dbReference>
<feature type="compositionally biased region" description="Acidic residues" evidence="17">
    <location>
        <begin position="964"/>
        <end position="975"/>
    </location>
</feature>
<feature type="compositionally biased region" description="Basic and acidic residues" evidence="17">
    <location>
        <begin position="1254"/>
        <end position="1278"/>
    </location>
</feature>
<feature type="region of interest" description="Disordered" evidence="17">
    <location>
        <begin position="551"/>
        <end position="599"/>
    </location>
</feature>
<dbReference type="OrthoDB" id="8960773at2759"/>
<feature type="domain" description="SEA" evidence="19">
    <location>
        <begin position="1476"/>
        <end position="1589"/>
    </location>
</feature>
<evidence type="ECO:0000256" key="13">
    <source>
        <dbReference type="ARBA" id="ARBA00023290"/>
    </source>
</evidence>
<dbReference type="GO" id="GO:0008201">
    <property type="term" value="F:heparin binding"/>
    <property type="evidence" value="ECO:0007669"/>
    <property type="project" value="UniProtKB-KW"/>
</dbReference>
<evidence type="ECO:0000256" key="10">
    <source>
        <dbReference type="ARBA" id="ARBA00023170"/>
    </source>
</evidence>
<dbReference type="STRING" id="42514.ENSPNAP00000028390"/>
<feature type="compositionally biased region" description="Basic and acidic residues" evidence="17">
    <location>
        <begin position="890"/>
        <end position="902"/>
    </location>
</feature>
<feature type="compositionally biased region" description="Basic and acidic residues" evidence="17">
    <location>
        <begin position="976"/>
        <end position="995"/>
    </location>
</feature>
<reference evidence="20 21" key="1">
    <citation type="submission" date="2020-10" db="EMBL/GenBank/DDBJ databases">
        <title>Pygocentrus nattereri (red-bellied piranha) genome, fPygNat1, primary haplotype.</title>
        <authorList>
            <person name="Myers G."/>
            <person name="Meyer A."/>
            <person name="Karagic N."/>
            <person name="Pippel M."/>
            <person name="Winkler S."/>
            <person name="Tracey A."/>
            <person name="Wood J."/>
            <person name="Formenti G."/>
            <person name="Howe K."/>
            <person name="Fedrigo O."/>
            <person name="Jarvis E.D."/>
        </authorList>
    </citation>
    <scope>NUCLEOTIDE SEQUENCE [LARGE SCALE GENOMIC DNA]</scope>
</reference>
<feature type="region of interest" description="Disordered" evidence="17">
    <location>
        <begin position="659"/>
        <end position="875"/>
    </location>
</feature>
<dbReference type="PROSITE" id="PS01186">
    <property type="entry name" value="EGF_2"/>
    <property type="match status" value="1"/>
</dbReference>
<proteinExistence type="predicted"/>
<evidence type="ECO:0000256" key="1">
    <source>
        <dbReference type="ARBA" id="ARBA00004437"/>
    </source>
</evidence>
<evidence type="ECO:0000259" key="19">
    <source>
        <dbReference type="PROSITE" id="PS50024"/>
    </source>
</evidence>
<evidence type="ECO:0000256" key="2">
    <source>
        <dbReference type="ARBA" id="ARBA00004504"/>
    </source>
</evidence>
<evidence type="ECO:0000256" key="12">
    <source>
        <dbReference type="ARBA" id="ARBA00023273"/>
    </source>
</evidence>
<evidence type="ECO:0000256" key="17">
    <source>
        <dbReference type="SAM" id="MobiDB-lite"/>
    </source>
</evidence>
<feature type="signal peptide" evidence="18">
    <location>
        <begin position="1"/>
        <end position="20"/>
    </location>
</feature>
<feature type="compositionally biased region" description="Acidic residues" evidence="17">
    <location>
        <begin position="1122"/>
        <end position="1138"/>
    </location>
</feature>
<feature type="compositionally biased region" description="Basic and acidic residues" evidence="17">
    <location>
        <begin position="1065"/>
        <end position="1093"/>
    </location>
</feature>
<feature type="compositionally biased region" description="Basic and acidic residues" evidence="17">
    <location>
        <begin position="1180"/>
        <end position="1189"/>
    </location>
</feature>
<feature type="compositionally biased region" description="Acidic residues" evidence="17">
    <location>
        <begin position="688"/>
        <end position="698"/>
    </location>
</feature>
<accession>A0A3B4DY87</accession>
<evidence type="ECO:0000256" key="5">
    <source>
        <dbReference type="ARBA" id="ARBA00022530"/>
    </source>
</evidence>
<dbReference type="Pfam" id="PF01390">
    <property type="entry name" value="SEA"/>
    <property type="match status" value="2"/>
</dbReference>
<evidence type="ECO:0000256" key="8">
    <source>
        <dbReference type="ARBA" id="ARBA00022737"/>
    </source>
</evidence>
<dbReference type="InterPro" id="IPR036364">
    <property type="entry name" value="SEA_dom_sf"/>
</dbReference>
<dbReference type="GO" id="GO:0001750">
    <property type="term" value="C:photoreceptor outer segment"/>
    <property type="evidence" value="ECO:0007669"/>
    <property type="project" value="UniProtKB-SubCell"/>
</dbReference>
<keyword evidence="11" id="KW-0325">Glycoprotein</keyword>
<evidence type="ECO:0000256" key="6">
    <source>
        <dbReference type="ARBA" id="ARBA00022674"/>
    </source>
</evidence>
<dbReference type="GeneTree" id="ENSGT00530000063503"/>
<evidence type="ECO:0000256" key="11">
    <source>
        <dbReference type="ARBA" id="ARBA00023180"/>
    </source>
</evidence>
<feature type="compositionally biased region" description="Acidic residues" evidence="17">
    <location>
        <begin position="1005"/>
        <end position="1016"/>
    </location>
</feature>
<dbReference type="InterPro" id="IPR039861">
    <property type="entry name" value="IMPG"/>
</dbReference>
<sequence>MPLKCGLLLGLFLFAVPVIATKEGNRQSQAAEAVSSLHLVELLSSSKQASRIRSIFELERHRTKRSAFFHSGVKVCPQETLREVIASHQAYYKLRVCQEAVWEAFRIFFDRIPGTSEYQKWVHTCQHDSLCISDLAQNFSSSEEHMDMVYRRMNLPRDRFLEREDTTTKTVTESAPEVTDGLPEREDTTTKTVTQSVPEVLDRFPDREDTAKSATEPVPVVRDRLPEREDITAKSVTESGPEVTDGPPEREDTTVKSVTEPVPIVTEEPEEVPVQPEFPIDSSEPSTTPPSIPTEPVETSEDFEEETTDVPEEELEMPNVVPEELVVQVVEFSISLVDPGYRELLGDADSPQYHDLSRHLQDQMQHVFDDLPGFKDIQVLGISETEGNDGSGGISVHYAVIFEIIAPDIGEDSLEDTISAAGGPSLRETMKKALAEEASLPIDLDTLSFDPGKTLTSTSTPASEVLEDVATEIPETETYDDLGISTEKPEIVETPLSPIKDVIDLDTLLNPTATTETSVFQTTLPTSEPEEGMFITHMIETITGENGELIRDLFPTPPPHVLSEPPSEDASEEGTDAPDNDQTPNLISEDDLPLPPIDEHLDKPFPDRDLSPNMIPEDDIISTSVTTMQILLTTATVPPTSEDTDLPVTTDWAMTLQPPTEPLESLTKEEEESNTLPIEEETHMPEPDREDEVIEDPSSDITKSVKGPEEFQEPGETAEPTENEDLSAGEISEGEHEAGPSEPEGQDEAADTEEAVVTKLEEETELIEPEKTEEEVKVTEPEENVKVIEPKEDTEITEPEENFKVIEPKEDTEITEPEDNAEKTQPKKEVEVKEPKEVDVTEAKEEVEVTLPKKEAEVTEPKKEGEAVEHKKEVEVTEAKKEVQVTLPKTDVEVTEPKKEAEATEPEEEIEKKGEVTESEVDDVRTEHGEKTDISESTVKVEETEPSKDTDVTEHEGDIGVTEPGEETEIVEPEDEVKVVEHEGEGEVDVERTEIEEIGVAGPEEIAEVTEREEDTESVKHEIKPEVEETVKDHEVGHPEKKGEAAEPGVKVEATSPEEGADLSKPWEEKEAAKSKEEVETPEQKEESEDKVASEVPVPDEDPTELSANTPKLEDQVKVTEPEEEVASEALVPEEEPTELPANIPKLEDQVKVPESEEEVASEAPVPEEETAELPINIPKLEDQVKVPESEDEVASETPVPEREPTEPPTDMIKIIPPDISRDTEPGGGIDYYDNHYPDEPANLPFIPTEDKEDVSQPEHVDHPKDEHSEVPVVKEDAEAPSEVTEVITAEPYEDTTAGVQPGETTITEAQPDENTETALQEDEVPSPAEDSEMIKRDENTSETPVILKMPEEVTESVPEQPPATEAPPTITSAPALEEEELPTTISVDVEDVEPVETGEMDGTEVASPKDDLDTVVQDLAGELDQMDVVSTETIDLLSYGTGYTFPNEEHPFESTVAPPLKYLTTPSMTTASKGKELVVFFSLRVTNMMFSDDLFNKSSPEYRSLENRFIELLLPYLQSNLTGFKQLEILNFRNGSVVVNSKMKFAKSVPYNITQAVHCVLEDFCNAVAQRLDMEIDSRTLDVEPGDQADPCKFLACNEFSRCVVNRWTKEAECLCEPGYVTVDGLPCQSLCIAQPDFCLNGGECEIVPGHGAACRNRDSTTLPGLTS</sequence>
<keyword evidence="6" id="KW-0358">Heparin-binding</keyword>
<dbReference type="Proteomes" id="UP001501920">
    <property type="component" value="Chromosome 4"/>
</dbReference>
<keyword evidence="7 18" id="KW-0732">Signal</keyword>
<dbReference type="SMART" id="SM00200">
    <property type="entry name" value="SEA"/>
    <property type="match status" value="2"/>
</dbReference>
<feature type="compositionally biased region" description="Acidic residues" evidence="17">
    <location>
        <begin position="744"/>
        <end position="754"/>
    </location>
</feature>
<evidence type="ECO:0000256" key="14">
    <source>
        <dbReference type="ARBA" id="ARBA00040753"/>
    </source>
</evidence>
<evidence type="ECO:0000256" key="3">
    <source>
        <dbReference type="ARBA" id="ARBA00004593"/>
    </source>
</evidence>
<feature type="compositionally biased region" description="Basic and acidic residues" evidence="17">
    <location>
        <begin position="221"/>
        <end position="232"/>
    </location>
</feature>
<keyword evidence="4" id="KW-0964">Secreted</keyword>
<feature type="compositionally biased region" description="Basic and acidic residues" evidence="17">
    <location>
        <begin position="768"/>
        <end position="794"/>
    </location>
</feature>
<dbReference type="GeneID" id="108427501"/>